<gene>
    <name evidence="13" type="ORF">H4W31_005268</name>
</gene>
<evidence type="ECO:0000256" key="4">
    <source>
        <dbReference type="ARBA" id="ARBA00022729"/>
    </source>
</evidence>
<dbReference type="InterPro" id="IPR008965">
    <property type="entry name" value="CBM2/CBM3_carb-bd_dom_sf"/>
</dbReference>
<dbReference type="Gene3D" id="2.60.40.290">
    <property type="match status" value="1"/>
</dbReference>
<evidence type="ECO:0000256" key="1">
    <source>
        <dbReference type="ARBA" id="ARBA00000681"/>
    </source>
</evidence>
<proteinExistence type="inferred from homology"/>
<comment type="catalytic activity">
    <reaction evidence="1 9">
        <text>Endohydrolysis of (1-&gt;4)-beta-D-xylosidic linkages in xylans.</text>
        <dbReference type="EC" id="3.2.1.8"/>
    </reaction>
</comment>
<feature type="compositionally biased region" description="Pro residues" evidence="10">
    <location>
        <begin position="374"/>
        <end position="403"/>
    </location>
</feature>
<dbReference type="SUPFAM" id="SSF49384">
    <property type="entry name" value="Carbohydrate-binding domain"/>
    <property type="match status" value="1"/>
</dbReference>
<sequence length="499" mass="52613">MSSIPSQRKRRTRIALLPATALLLVGGAVIVQSTTPAVAAETTLRAAAANAGLFFGVAASPGRLSSIVGQEFNQLTPENDMKPSTIATSTGALQNTGNADTLVNYAQSNNMVVRGHTMVWHSQAGSLQGASQATLNTFIGNALTRWGNRIAYWDVVNEALADNNTGARRTQWPHTLNRDANGDGDFFDATDTDVIRDSFIRAKQVVQQNNLSTKLCINDYDIEGLTVQGGTANRKANAMYDIVRTYRQYIDCVGFQAHFNDNPNSIITGDLQANIQRFADLGVEVHLTELDIDDDLSNNDIGQGQADNYRKVVRACLNVARCTGITVWGIADSESWRSSERGLLFTGGNGSYQRKAAYTAVLDELNKGRNVSPTSPPGSPTSPPVSPSVPPSPTVSPTPPQPPAGCSASVSLNSWNGGFVATVRVTAGSAPINGWSVGLTLPSGATVSNSWNTTASGTSGAVRFTNVSHNGRVAAGQSTEFGFQGTGTATGITPTCTAS</sequence>
<evidence type="ECO:0000256" key="5">
    <source>
        <dbReference type="ARBA" id="ARBA00022801"/>
    </source>
</evidence>
<dbReference type="AlphaFoldDB" id="A0A927QYU7"/>
<comment type="similarity">
    <text evidence="2 9">Belongs to the glycosyl hydrolase 10 (cellulase F) family.</text>
</comment>
<dbReference type="InterPro" id="IPR001000">
    <property type="entry name" value="GH10_dom"/>
</dbReference>
<dbReference type="PANTHER" id="PTHR31490:SF88">
    <property type="entry name" value="BETA-XYLANASE"/>
    <property type="match status" value="1"/>
</dbReference>
<comment type="caution">
    <text evidence="13">The sequence shown here is derived from an EMBL/GenBank/DDBJ whole genome shotgun (WGS) entry which is preliminary data.</text>
</comment>
<keyword evidence="6 9" id="KW-0119">Carbohydrate metabolism</keyword>
<dbReference type="EC" id="3.2.1.8" evidence="9"/>
<dbReference type="GO" id="GO:0030247">
    <property type="term" value="F:polysaccharide binding"/>
    <property type="evidence" value="ECO:0007669"/>
    <property type="project" value="UniProtKB-UniRule"/>
</dbReference>
<accession>A0A927QYU7</accession>
<dbReference type="PANTHER" id="PTHR31490">
    <property type="entry name" value="GLYCOSYL HYDROLASE"/>
    <property type="match status" value="1"/>
</dbReference>
<organism evidence="13 14">
    <name type="scientific">Plantactinospora soyae</name>
    <dbReference type="NCBI Taxonomy" id="1544732"/>
    <lineage>
        <taxon>Bacteria</taxon>
        <taxon>Bacillati</taxon>
        <taxon>Actinomycetota</taxon>
        <taxon>Actinomycetes</taxon>
        <taxon>Micromonosporales</taxon>
        <taxon>Micromonosporaceae</taxon>
        <taxon>Plantactinospora</taxon>
    </lineage>
</organism>
<evidence type="ECO:0000259" key="11">
    <source>
        <dbReference type="PROSITE" id="PS51173"/>
    </source>
</evidence>
<evidence type="ECO:0000313" key="14">
    <source>
        <dbReference type="Proteomes" id="UP000649753"/>
    </source>
</evidence>
<keyword evidence="14" id="KW-1185">Reference proteome</keyword>
<evidence type="ECO:0000259" key="12">
    <source>
        <dbReference type="PROSITE" id="PS51760"/>
    </source>
</evidence>
<dbReference type="PRINTS" id="PR00134">
    <property type="entry name" value="GLHYDRLASE10"/>
</dbReference>
<dbReference type="Gene3D" id="3.20.20.80">
    <property type="entry name" value="Glycosidases"/>
    <property type="match status" value="1"/>
</dbReference>
<dbReference type="Proteomes" id="UP000649753">
    <property type="component" value="Unassembled WGS sequence"/>
</dbReference>
<feature type="region of interest" description="Disordered" evidence="10">
    <location>
        <begin position="367"/>
        <end position="408"/>
    </location>
</feature>
<evidence type="ECO:0000313" key="13">
    <source>
        <dbReference type="EMBL" id="MBE1489630.1"/>
    </source>
</evidence>
<dbReference type="SMART" id="SM00637">
    <property type="entry name" value="CBD_II"/>
    <property type="match status" value="1"/>
</dbReference>
<name>A0A927QYU7_9ACTN</name>
<dbReference type="InterPro" id="IPR012291">
    <property type="entry name" value="CBM2_carb-bd_dom_sf"/>
</dbReference>
<evidence type="ECO:0000256" key="2">
    <source>
        <dbReference type="ARBA" id="ARBA00007495"/>
    </source>
</evidence>
<feature type="domain" description="GH10" evidence="12">
    <location>
        <begin position="38"/>
        <end position="364"/>
    </location>
</feature>
<keyword evidence="3" id="KW-0858">Xylan degradation</keyword>
<dbReference type="GO" id="GO:0031176">
    <property type="term" value="F:endo-1,4-beta-xylanase activity"/>
    <property type="evidence" value="ECO:0007669"/>
    <property type="project" value="UniProtKB-EC"/>
</dbReference>
<protein>
    <recommendedName>
        <fullName evidence="9">Beta-xylanase</fullName>
        <ecNumber evidence="9">3.2.1.8</ecNumber>
    </recommendedName>
</protein>
<dbReference type="Pfam" id="PF00553">
    <property type="entry name" value="CBM_2"/>
    <property type="match status" value="1"/>
</dbReference>
<dbReference type="GO" id="GO:0045493">
    <property type="term" value="P:xylan catabolic process"/>
    <property type="evidence" value="ECO:0007669"/>
    <property type="project" value="UniProtKB-KW"/>
</dbReference>
<dbReference type="InterPro" id="IPR017853">
    <property type="entry name" value="GH"/>
</dbReference>
<dbReference type="InterPro" id="IPR044846">
    <property type="entry name" value="GH10"/>
</dbReference>
<dbReference type="Pfam" id="PF00331">
    <property type="entry name" value="Glyco_hydro_10"/>
    <property type="match status" value="1"/>
</dbReference>
<evidence type="ECO:0000256" key="7">
    <source>
        <dbReference type="ARBA" id="ARBA00023295"/>
    </source>
</evidence>
<evidence type="ECO:0000256" key="6">
    <source>
        <dbReference type="ARBA" id="ARBA00023277"/>
    </source>
</evidence>
<dbReference type="RefSeq" id="WP_318783410.1">
    <property type="nucleotide sequence ID" value="NZ_JADBEB010000001.1"/>
</dbReference>
<keyword evidence="8 9" id="KW-0624">Polysaccharide degradation</keyword>
<feature type="domain" description="CBM2" evidence="11">
    <location>
        <begin position="399"/>
        <end position="499"/>
    </location>
</feature>
<dbReference type="InterPro" id="IPR001919">
    <property type="entry name" value="CBD2"/>
</dbReference>
<reference evidence="13" key="1">
    <citation type="submission" date="2020-10" db="EMBL/GenBank/DDBJ databases">
        <title>Sequencing the genomes of 1000 actinobacteria strains.</title>
        <authorList>
            <person name="Klenk H.-P."/>
        </authorList>
    </citation>
    <scope>NUCLEOTIDE SEQUENCE</scope>
    <source>
        <strain evidence="13">DSM 46832</strain>
    </source>
</reference>
<keyword evidence="7 9" id="KW-0326">Glycosidase</keyword>
<keyword evidence="4" id="KW-0732">Signal</keyword>
<keyword evidence="5 9" id="KW-0378">Hydrolase</keyword>
<evidence type="ECO:0000256" key="9">
    <source>
        <dbReference type="RuleBase" id="RU361174"/>
    </source>
</evidence>
<dbReference type="PROSITE" id="PS51173">
    <property type="entry name" value="CBM2"/>
    <property type="match status" value="1"/>
</dbReference>
<dbReference type="SUPFAM" id="SSF51445">
    <property type="entry name" value="(Trans)glycosidases"/>
    <property type="match status" value="1"/>
</dbReference>
<evidence type="ECO:0000256" key="10">
    <source>
        <dbReference type="SAM" id="MobiDB-lite"/>
    </source>
</evidence>
<dbReference type="PROSITE" id="PS51760">
    <property type="entry name" value="GH10_2"/>
    <property type="match status" value="1"/>
</dbReference>
<evidence type="ECO:0000256" key="8">
    <source>
        <dbReference type="ARBA" id="ARBA00023326"/>
    </source>
</evidence>
<dbReference type="SMART" id="SM00633">
    <property type="entry name" value="Glyco_10"/>
    <property type="match status" value="1"/>
</dbReference>
<evidence type="ECO:0000256" key="3">
    <source>
        <dbReference type="ARBA" id="ARBA00022651"/>
    </source>
</evidence>
<dbReference type="EMBL" id="JADBEB010000001">
    <property type="protein sequence ID" value="MBE1489630.1"/>
    <property type="molecule type" value="Genomic_DNA"/>
</dbReference>